<comment type="pathway">
    <text evidence="2">Protein modification; protein ubiquitination.</text>
</comment>
<comment type="caution">
    <text evidence="13">The sequence shown here is derived from an EMBL/GenBank/DDBJ whole genome shotgun (WGS) entry which is preliminary data.</text>
</comment>
<dbReference type="InterPro" id="IPR013083">
    <property type="entry name" value="Znf_RING/FYVE/PHD"/>
</dbReference>
<feature type="domain" description="RING-type" evidence="11">
    <location>
        <begin position="853"/>
        <end position="891"/>
    </location>
</feature>
<feature type="domain" description="Macro" evidence="12">
    <location>
        <begin position="346"/>
        <end position="560"/>
    </location>
</feature>
<evidence type="ECO:0000256" key="6">
    <source>
        <dbReference type="ARBA" id="ARBA00022723"/>
    </source>
</evidence>
<dbReference type="PROSITE" id="PS50089">
    <property type="entry name" value="ZF_RING_2"/>
    <property type="match status" value="1"/>
</dbReference>
<feature type="compositionally biased region" description="Basic and acidic residues" evidence="10">
    <location>
        <begin position="824"/>
        <end position="836"/>
    </location>
</feature>
<keyword evidence="7 9" id="KW-0863">Zinc-finger</keyword>
<evidence type="ECO:0000313" key="13">
    <source>
        <dbReference type="EMBL" id="KAK7111052.1"/>
    </source>
</evidence>
<dbReference type="SUPFAM" id="SSF52949">
    <property type="entry name" value="Macro domain-like"/>
    <property type="match status" value="1"/>
</dbReference>
<dbReference type="Proteomes" id="UP001374579">
    <property type="component" value="Unassembled WGS sequence"/>
</dbReference>
<feature type="region of interest" description="Disordered" evidence="10">
    <location>
        <begin position="635"/>
        <end position="661"/>
    </location>
</feature>
<dbReference type="SMART" id="SM00184">
    <property type="entry name" value="RING"/>
    <property type="match status" value="1"/>
</dbReference>
<dbReference type="InterPro" id="IPR002589">
    <property type="entry name" value="Macro_dom"/>
</dbReference>
<evidence type="ECO:0000259" key="12">
    <source>
        <dbReference type="PROSITE" id="PS51154"/>
    </source>
</evidence>
<dbReference type="PROSITE" id="PS51154">
    <property type="entry name" value="MACRO"/>
    <property type="match status" value="1"/>
</dbReference>
<keyword evidence="6" id="KW-0479">Metal-binding</keyword>
<feature type="compositionally biased region" description="Acidic residues" evidence="10">
    <location>
        <begin position="837"/>
        <end position="849"/>
    </location>
</feature>
<dbReference type="CDD" id="cd09633">
    <property type="entry name" value="Deltex_C"/>
    <property type="match status" value="1"/>
</dbReference>
<evidence type="ECO:0000256" key="3">
    <source>
        <dbReference type="ARBA" id="ARBA00009413"/>
    </source>
</evidence>
<dbReference type="EMBL" id="JBAMIC010000003">
    <property type="protein sequence ID" value="KAK7111052.1"/>
    <property type="molecule type" value="Genomic_DNA"/>
</dbReference>
<dbReference type="PANTHER" id="PTHR12622">
    <property type="entry name" value="DELTEX-RELATED"/>
    <property type="match status" value="1"/>
</dbReference>
<evidence type="ECO:0000313" key="14">
    <source>
        <dbReference type="Proteomes" id="UP001374579"/>
    </source>
</evidence>
<dbReference type="Pfam" id="PF18102">
    <property type="entry name" value="DTC"/>
    <property type="match status" value="1"/>
</dbReference>
<dbReference type="Pfam" id="PF01661">
    <property type="entry name" value="Macro"/>
    <property type="match status" value="1"/>
</dbReference>
<dbReference type="EC" id="2.3.2.27" evidence="4"/>
<feature type="compositionally biased region" description="Polar residues" evidence="10">
    <location>
        <begin position="742"/>
        <end position="764"/>
    </location>
</feature>
<evidence type="ECO:0000256" key="4">
    <source>
        <dbReference type="ARBA" id="ARBA00012483"/>
    </source>
</evidence>
<evidence type="ECO:0000256" key="5">
    <source>
        <dbReference type="ARBA" id="ARBA00022679"/>
    </source>
</evidence>
<comment type="catalytic activity">
    <reaction evidence="1">
        <text>S-ubiquitinyl-[E2 ubiquitin-conjugating enzyme]-L-cysteine + [acceptor protein]-L-lysine = [E2 ubiquitin-conjugating enzyme]-L-cysteine + N(6)-ubiquitinyl-[acceptor protein]-L-lysine.</text>
        <dbReference type="EC" id="2.3.2.27"/>
    </reaction>
</comment>
<dbReference type="AlphaFoldDB" id="A0AAN9BSL5"/>
<dbReference type="InterPro" id="IPR043472">
    <property type="entry name" value="Macro_dom-like"/>
</dbReference>
<feature type="compositionally biased region" description="Basic residues" evidence="10">
    <location>
        <begin position="148"/>
        <end position="159"/>
    </location>
</feature>
<evidence type="ECO:0000256" key="7">
    <source>
        <dbReference type="ARBA" id="ARBA00022771"/>
    </source>
</evidence>
<proteinExistence type="inferred from homology"/>
<dbReference type="InterPro" id="IPR001841">
    <property type="entry name" value="Znf_RING"/>
</dbReference>
<dbReference type="InterPro" id="IPR039399">
    <property type="entry name" value="Deltex_C_sf"/>
</dbReference>
<dbReference type="PROSITE" id="PS00518">
    <property type="entry name" value="ZF_RING_1"/>
    <property type="match status" value="1"/>
</dbReference>
<keyword evidence="5" id="KW-0808">Transferase</keyword>
<feature type="compositionally biased region" description="Polar residues" evidence="10">
    <location>
        <begin position="205"/>
        <end position="219"/>
    </location>
</feature>
<dbReference type="Gene3D" id="3.30.390.130">
    <property type="match status" value="1"/>
</dbReference>
<evidence type="ECO:0000256" key="10">
    <source>
        <dbReference type="SAM" id="MobiDB-lite"/>
    </source>
</evidence>
<evidence type="ECO:0000256" key="8">
    <source>
        <dbReference type="ARBA" id="ARBA00022833"/>
    </source>
</evidence>
<dbReference type="GO" id="GO:0008270">
    <property type="term" value="F:zinc ion binding"/>
    <property type="evidence" value="ECO:0007669"/>
    <property type="project" value="UniProtKB-KW"/>
</dbReference>
<feature type="compositionally biased region" description="Basic and acidic residues" evidence="10">
    <location>
        <begin position="675"/>
        <end position="702"/>
    </location>
</feature>
<organism evidence="13 14">
    <name type="scientific">Littorina saxatilis</name>
    <dbReference type="NCBI Taxonomy" id="31220"/>
    <lineage>
        <taxon>Eukaryota</taxon>
        <taxon>Metazoa</taxon>
        <taxon>Spiralia</taxon>
        <taxon>Lophotrochozoa</taxon>
        <taxon>Mollusca</taxon>
        <taxon>Gastropoda</taxon>
        <taxon>Caenogastropoda</taxon>
        <taxon>Littorinimorpha</taxon>
        <taxon>Littorinoidea</taxon>
        <taxon>Littorinidae</taxon>
        <taxon>Littorina</taxon>
    </lineage>
</organism>
<keyword evidence="8" id="KW-0862">Zinc</keyword>
<evidence type="ECO:0000259" key="11">
    <source>
        <dbReference type="PROSITE" id="PS50089"/>
    </source>
</evidence>
<dbReference type="Gene3D" id="3.30.40.10">
    <property type="entry name" value="Zinc/RING finger domain, C3HC4 (zinc finger)"/>
    <property type="match status" value="1"/>
</dbReference>
<name>A0AAN9BSL5_9CAEN</name>
<keyword evidence="14" id="KW-1185">Reference proteome</keyword>
<feature type="region of interest" description="Disordered" evidence="10">
    <location>
        <begin position="600"/>
        <end position="623"/>
    </location>
</feature>
<feature type="region of interest" description="Disordered" evidence="10">
    <location>
        <begin position="742"/>
        <end position="854"/>
    </location>
</feature>
<comment type="similarity">
    <text evidence="3">Belongs to the Deltex family.</text>
</comment>
<evidence type="ECO:0000256" key="2">
    <source>
        <dbReference type="ARBA" id="ARBA00004906"/>
    </source>
</evidence>
<dbReference type="GO" id="GO:0016567">
    <property type="term" value="P:protein ubiquitination"/>
    <property type="evidence" value="ECO:0007669"/>
    <property type="project" value="InterPro"/>
</dbReference>
<dbReference type="SMART" id="SM00506">
    <property type="entry name" value="A1pp"/>
    <property type="match status" value="1"/>
</dbReference>
<dbReference type="GO" id="GO:0007219">
    <property type="term" value="P:Notch signaling pathway"/>
    <property type="evidence" value="ECO:0007669"/>
    <property type="project" value="InterPro"/>
</dbReference>
<feature type="region of interest" description="Disordered" evidence="10">
    <location>
        <begin position="675"/>
        <end position="704"/>
    </location>
</feature>
<sequence>MAEGVRVTGIEQQCTEVYLWKYFHNAKEVYYPLLNNDAVIIFSSAEEANTELNRSHETWKLEPLPHQVFEFVVAYVEMDLSNIVLATPVYISNLNYIGCARVTYNPLTKQAMLTGKPYQVEWGWNYLLSIRNNQLHIASSMQADPSRKSAKPRMTKNRPRLPDTSHHSPQERPNQSHHADTPHVDPGSHSSPVSGDASAMKFKGSSGSHGNARSSTHGRQTSREEMEDYDDKKGTISMDASPTAKAGTPGKARASDDETESFDKLTRYSEGEKTHSFEEKSSEIFNIGEYGDDYRAGGSYDNPQSYHTVSDDQKAEGACGKTTTPSFQDEQAALQAGAFAELSQRTFDVGQDFDMQLKLKMYVGDITKSQTDAIVNPTNTVLDSMAWGGVAAVIARAGGQEMEGECYRLYQKLGELRTSEVVKTKAYGRLSHLKCVMHTVVPYLPNKEVERGVYELAVTIFNCLLFADEKWNLESITFPFIGTGILGLPLDNCVLALVTALLMFGYNRKLTQPGRHVTFQPKLKEVHFVNTDINNVVEAILIADDLFSVETVESALQRFGAGRKKYRGPHHGCACATCLARKEGAVKEIEYYAAYGISSPHKQGAGPQGTSRQSSKETDQGHTDHLIPEEHRADYAGGFQPDDLDPGLLVYPHPENADHVGAEFVGSPSIIEKQESLGEEPRFSDRPQTKDAEGEASDHLAGWDDTELEADVAQLDMKDEGNSSRHQSDLLADVKDLDSFSDFGQASVSRPRSGSFGETKSSPPTDGEDATPSSFRRSRSLDAYSADYSGEEAEGPAEAEAGGTSLREAEGPAEAEAGGTSLRETGDQGEGSKGETLDDGSSDSEEEGTDSNCPVCLDPIKNKKKLPCGHTFCTTCVDCAMAVNPKCPKCQRNFGIMEGTQPKEGSMTYTVSRHTSLPGYESSGTIVIQYFIPAGVQEACHPQPGQCYNSVQRTAYLPDNMEGNEILKMLRKAFDSRLVFTIGHSATTRTTGVITWNGIHHKTTTHGGPDGFGYPDPGYLKQVREELAAKGILSP</sequence>
<reference evidence="13 14" key="1">
    <citation type="submission" date="2024-02" db="EMBL/GenBank/DDBJ databases">
        <title>Chromosome-scale genome assembly of the rough periwinkle Littorina saxatilis.</title>
        <authorList>
            <person name="De Jode A."/>
            <person name="Faria R."/>
            <person name="Formenti G."/>
            <person name="Sims Y."/>
            <person name="Smith T.P."/>
            <person name="Tracey A."/>
            <person name="Wood J.M.D."/>
            <person name="Zagrodzka Z.B."/>
            <person name="Johannesson K."/>
            <person name="Butlin R.K."/>
            <person name="Leder E.H."/>
        </authorList>
    </citation>
    <scope>NUCLEOTIDE SEQUENCE [LARGE SCALE GENOMIC DNA]</scope>
    <source>
        <strain evidence="13">Snail1</strain>
        <tissue evidence="13">Muscle</tissue>
    </source>
</reference>
<dbReference type="Gene3D" id="3.40.220.10">
    <property type="entry name" value="Leucine Aminopeptidase, subunit E, domain 1"/>
    <property type="match status" value="1"/>
</dbReference>
<dbReference type="InterPro" id="IPR039396">
    <property type="entry name" value="Deltex_C"/>
</dbReference>
<dbReference type="SUPFAM" id="SSF57850">
    <property type="entry name" value="RING/U-box"/>
    <property type="match status" value="1"/>
</dbReference>
<feature type="compositionally biased region" description="Basic and acidic residues" evidence="10">
    <location>
        <begin position="160"/>
        <end position="170"/>
    </location>
</feature>
<protein>
    <recommendedName>
        <fullName evidence="4">RING-type E3 ubiquitin transferase</fullName>
        <ecNumber evidence="4">2.3.2.27</ecNumber>
    </recommendedName>
</protein>
<dbReference type="InterPro" id="IPR039398">
    <property type="entry name" value="Deltex_fam"/>
</dbReference>
<feature type="compositionally biased region" description="Basic and acidic residues" evidence="10">
    <location>
        <begin position="253"/>
        <end position="280"/>
    </location>
</feature>
<dbReference type="GO" id="GO:0061630">
    <property type="term" value="F:ubiquitin protein ligase activity"/>
    <property type="evidence" value="ECO:0007669"/>
    <property type="project" value="UniProtKB-EC"/>
</dbReference>
<accession>A0AAN9BSL5</accession>
<gene>
    <name evidence="13" type="ORF">V1264_014833</name>
</gene>
<dbReference type="InterPro" id="IPR017907">
    <property type="entry name" value="Znf_RING_CS"/>
</dbReference>
<feature type="compositionally biased region" description="Basic and acidic residues" evidence="10">
    <location>
        <begin position="614"/>
        <end position="623"/>
    </location>
</feature>
<feature type="region of interest" description="Disordered" evidence="10">
    <location>
        <begin position="140"/>
        <end position="280"/>
    </location>
</feature>
<dbReference type="Pfam" id="PF13923">
    <property type="entry name" value="zf-C3HC4_2"/>
    <property type="match status" value="1"/>
</dbReference>
<evidence type="ECO:0000256" key="9">
    <source>
        <dbReference type="PROSITE-ProRule" id="PRU00175"/>
    </source>
</evidence>
<evidence type="ECO:0000256" key="1">
    <source>
        <dbReference type="ARBA" id="ARBA00000900"/>
    </source>
</evidence>